<evidence type="ECO:0000256" key="7">
    <source>
        <dbReference type="RuleBase" id="RU000461"/>
    </source>
</evidence>
<evidence type="ECO:0000256" key="5">
    <source>
        <dbReference type="ARBA" id="ARBA00023004"/>
    </source>
</evidence>
<keyword evidence="10" id="KW-1185">Reference proteome</keyword>
<evidence type="ECO:0000313" key="10">
    <source>
        <dbReference type="Proteomes" id="UP000656042"/>
    </source>
</evidence>
<dbReference type="CDD" id="cd11029">
    <property type="entry name" value="CYP107-like"/>
    <property type="match status" value="1"/>
</dbReference>
<evidence type="ECO:0000256" key="3">
    <source>
        <dbReference type="ARBA" id="ARBA00022723"/>
    </source>
</evidence>
<keyword evidence="2 7" id="KW-0349">Heme</keyword>
<dbReference type="GO" id="GO:0017000">
    <property type="term" value="P:antibiotic biosynthetic process"/>
    <property type="evidence" value="ECO:0007669"/>
    <property type="project" value="UniProtKB-ARBA"/>
</dbReference>
<dbReference type="Gene3D" id="1.10.630.10">
    <property type="entry name" value="Cytochrome P450"/>
    <property type="match status" value="1"/>
</dbReference>
<gene>
    <name evidence="9" type="ORF">GCM10012284_11110</name>
</gene>
<dbReference type="Pfam" id="PF00067">
    <property type="entry name" value="p450"/>
    <property type="match status" value="1"/>
</dbReference>
<dbReference type="SUPFAM" id="SSF48264">
    <property type="entry name" value="Cytochrome P450"/>
    <property type="match status" value="1"/>
</dbReference>
<dbReference type="InterPro" id="IPR001128">
    <property type="entry name" value="Cyt_P450"/>
</dbReference>
<comment type="caution">
    <text evidence="9">The sequence shown here is derived from an EMBL/GenBank/DDBJ whole genome shotgun (WGS) entry which is preliminary data.</text>
</comment>
<keyword evidence="5 7" id="KW-0408">Iron</keyword>
<dbReference type="PANTHER" id="PTHR46696">
    <property type="entry name" value="P450, PUTATIVE (EUROFUNG)-RELATED"/>
    <property type="match status" value="1"/>
</dbReference>
<dbReference type="GO" id="GO:0004497">
    <property type="term" value="F:monooxygenase activity"/>
    <property type="evidence" value="ECO:0007669"/>
    <property type="project" value="UniProtKB-KW"/>
</dbReference>
<dbReference type="PRINTS" id="PR00359">
    <property type="entry name" value="BP450"/>
</dbReference>
<name>A0A8J3BU81_9ACTN</name>
<proteinExistence type="inferred from homology"/>
<keyword evidence="3 7" id="KW-0479">Metal-binding</keyword>
<dbReference type="EMBL" id="BMMX01000002">
    <property type="protein sequence ID" value="GGK78963.1"/>
    <property type="molecule type" value="Genomic_DNA"/>
</dbReference>
<dbReference type="PRINTS" id="PR00385">
    <property type="entry name" value="P450"/>
</dbReference>
<dbReference type="InterPro" id="IPR002397">
    <property type="entry name" value="Cyt_P450_B"/>
</dbReference>
<evidence type="ECO:0000256" key="8">
    <source>
        <dbReference type="SAM" id="MobiDB-lite"/>
    </source>
</evidence>
<evidence type="ECO:0000256" key="1">
    <source>
        <dbReference type="ARBA" id="ARBA00010617"/>
    </source>
</evidence>
<feature type="region of interest" description="Disordered" evidence="8">
    <location>
        <begin position="1"/>
        <end position="20"/>
    </location>
</feature>
<dbReference type="InterPro" id="IPR036396">
    <property type="entry name" value="Cyt_P450_sf"/>
</dbReference>
<dbReference type="GO" id="GO:0005506">
    <property type="term" value="F:iron ion binding"/>
    <property type="evidence" value="ECO:0007669"/>
    <property type="project" value="InterPro"/>
</dbReference>
<keyword evidence="6 7" id="KW-0503">Monooxygenase</keyword>
<evidence type="ECO:0000256" key="4">
    <source>
        <dbReference type="ARBA" id="ARBA00023002"/>
    </source>
</evidence>
<organism evidence="9 10">
    <name type="scientific">Mangrovihabitans endophyticus</name>
    <dbReference type="NCBI Taxonomy" id="1751298"/>
    <lineage>
        <taxon>Bacteria</taxon>
        <taxon>Bacillati</taxon>
        <taxon>Actinomycetota</taxon>
        <taxon>Actinomycetes</taxon>
        <taxon>Micromonosporales</taxon>
        <taxon>Micromonosporaceae</taxon>
        <taxon>Mangrovihabitans</taxon>
    </lineage>
</organism>
<evidence type="ECO:0000313" key="9">
    <source>
        <dbReference type="EMBL" id="GGK78963.1"/>
    </source>
</evidence>
<dbReference type="GO" id="GO:0016705">
    <property type="term" value="F:oxidoreductase activity, acting on paired donors, with incorporation or reduction of molecular oxygen"/>
    <property type="evidence" value="ECO:0007669"/>
    <property type="project" value="InterPro"/>
</dbReference>
<sequence>MPDDRPQPISTRPLFQAGPDDARRSALIDLAARGPVSRIELPDGRQAWFVTGFNTARAAMMDRRLRKTTAQMPFAERLPHLTGAMHDHMLNANPPDHTRLRRLVSAAFTRRRVEALEPQIEQISAELLEQLAATLDAGRSADLLTEFAFPLPFRVICHLIGLPLLDEPEFRAYFTVLTRGTMAGEKAYGCAADGLLTLTRRLISEKRRAPADDLLSALVTVGEDGDRLTEGELTSMVQLLVAAGHETTTNLICNGVLALLRHPGQLALLRAEPDRIEAAVEEILRYDNSVQVAFPLVAAEPLDLEGQHIAAGDAVLVSLLGANLDPAANDEPERFDITRSPAHLAFGHGIHHCLGAPLARLEARIALRTLLDRFPDLALAEDPAAPAERNASVIFNAVQRLEICRAGVRSTAAD</sequence>
<dbReference type="Proteomes" id="UP000656042">
    <property type="component" value="Unassembled WGS sequence"/>
</dbReference>
<comment type="similarity">
    <text evidence="1 7">Belongs to the cytochrome P450 family.</text>
</comment>
<reference evidence="9" key="2">
    <citation type="submission" date="2020-09" db="EMBL/GenBank/DDBJ databases">
        <authorList>
            <person name="Sun Q."/>
            <person name="Zhou Y."/>
        </authorList>
    </citation>
    <scope>NUCLEOTIDE SEQUENCE</scope>
    <source>
        <strain evidence="9">CGMCC 4.7299</strain>
    </source>
</reference>
<dbReference type="RefSeq" id="WP_189078003.1">
    <property type="nucleotide sequence ID" value="NZ_BMMX01000002.1"/>
</dbReference>
<dbReference type="PANTHER" id="PTHR46696:SF1">
    <property type="entry name" value="CYTOCHROME P450 YJIB-RELATED"/>
    <property type="match status" value="1"/>
</dbReference>
<keyword evidence="4 7" id="KW-0560">Oxidoreductase</keyword>
<protein>
    <submittedName>
        <fullName evidence="9">Cytochrome P450</fullName>
    </submittedName>
</protein>
<evidence type="ECO:0000256" key="6">
    <source>
        <dbReference type="ARBA" id="ARBA00023033"/>
    </source>
</evidence>
<dbReference type="InterPro" id="IPR017972">
    <property type="entry name" value="Cyt_P450_CS"/>
</dbReference>
<evidence type="ECO:0000256" key="2">
    <source>
        <dbReference type="ARBA" id="ARBA00022617"/>
    </source>
</evidence>
<reference evidence="9" key="1">
    <citation type="journal article" date="2014" name="Int. J. Syst. Evol. Microbiol.">
        <title>Complete genome sequence of Corynebacterium casei LMG S-19264T (=DSM 44701T), isolated from a smear-ripened cheese.</title>
        <authorList>
            <consortium name="US DOE Joint Genome Institute (JGI-PGF)"/>
            <person name="Walter F."/>
            <person name="Albersmeier A."/>
            <person name="Kalinowski J."/>
            <person name="Ruckert C."/>
        </authorList>
    </citation>
    <scope>NUCLEOTIDE SEQUENCE</scope>
    <source>
        <strain evidence="9">CGMCC 4.7299</strain>
    </source>
</reference>
<accession>A0A8J3BU81</accession>
<dbReference type="FunFam" id="1.10.630.10:FF:000018">
    <property type="entry name" value="Cytochrome P450 monooxygenase"/>
    <property type="match status" value="1"/>
</dbReference>
<dbReference type="GO" id="GO:0020037">
    <property type="term" value="F:heme binding"/>
    <property type="evidence" value="ECO:0007669"/>
    <property type="project" value="InterPro"/>
</dbReference>
<dbReference type="AlphaFoldDB" id="A0A8J3BU81"/>
<dbReference type="PROSITE" id="PS00086">
    <property type="entry name" value="CYTOCHROME_P450"/>
    <property type="match status" value="1"/>
</dbReference>